<dbReference type="Pfam" id="PF00561">
    <property type="entry name" value="Abhydrolase_1"/>
    <property type="match status" value="1"/>
</dbReference>
<dbReference type="InterPro" id="IPR000073">
    <property type="entry name" value="AB_hydrolase_1"/>
</dbReference>
<accession>A0A4S3TJH2</accession>
<evidence type="ECO:0000313" key="2">
    <source>
        <dbReference type="EMBL" id="THE64161.1"/>
    </source>
</evidence>
<keyword evidence="3" id="KW-1185">Reference proteome</keyword>
<dbReference type="InterPro" id="IPR050471">
    <property type="entry name" value="AB_hydrolase"/>
</dbReference>
<feature type="domain" description="AB hydrolase-1" evidence="1">
    <location>
        <begin position="28"/>
        <end position="157"/>
    </location>
</feature>
<comment type="caution">
    <text evidence="2">The sequence shown here is derived from an EMBL/GenBank/DDBJ whole genome shotgun (WGS) entry which is preliminary data.</text>
</comment>
<evidence type="ECO:0000313" key="3">
    <source>
        <dbReference type="Proteomes" id="UP000318864"/>
    </source>
</evidence>
<dbReference type="OrthoDB" id="9890at2157"/>
<dbReference type="InterPro" id="IPR029058">
    <property type="entry name" value="AB_hydrolase_fold"/>
</dbReference>
<dbReference type="PANTHER" id="PTHR43433:SF5">
    <property type="entry name" value="AB HYDROLASE-1 DOMAIN-CONTAINING PROTEIN"/>
    <property type="match status" value="1"/>
</dbReference>
<dbReference type="EMBL" id="RBZW01000040">
    <property type="protein sequence ID" value="THE64161.1"/>
    <property type="molecule type" value="Genomic_DNA"/>
</dbReference>
<dbReference type="RefSeq" id="WP_141465371.1">
    <property type="nucleotide sequence ID" value="NZ_RBZW01000040.1"/>
</dbReference>
<reference evidence="2 3" key="1">
    <citation type="submission" date="2018-10" db="EMBL/GenBank/DDBJ databases">
        <title>Natronolimnobius sp. XQ-INN 246 isolated from Inner Mongolia Autonomous Region of China.</title>
        <authorList>
            <person name="Xue Q."/>
        </authorList>
    </citation>
    <scope>NUCLEOTIDE SEQUENCE [LARGE SCALE GENOMIC DNA]</scope>
    <source>
        <strain evidence="2 3">XQ-INN 246</strain>
    </source>
</reference>
<dbReference type="PANTHER" id="PTHR43433">
    <property type="entry name" value="HYDROLASE, ALPHA/BETA FOLD FAMILY PROTEIN"/>
    <property type="match status" value="1"/>
</dbReference>
<dbReference type="SUPFAM" id="SSF53474">
    <property type="entry name" value="alpha/beta-Hydrolases"/>
    <property type="match status" value="1"/>
</dbReference>
<name>A0A4S3TJH2_9EURY</name>
<keyword evidence="2" id="KW-0378">Hydrolase</keyword>
<protein>
    <submittedName>
        <fullName evidence="2">Alpha/beta hydrolase</fullName>
    </submittedName>
</protein>
<sequence>MTDEPTGSTTIRGRTVAFNEYGDPEGEPLVFLHGTPGSRLLGGLFDDTARRAGCRIIAPDRPGYGWSTSWPTRKLTNAGTIVAGILDAYGVADARLVGFSGGGPHALAAAATRSNRVREVHIVSGATPPGMGEPVATQQRLATLARRTPRLLGGLFRTQGWIANRWPNTVVSQFTTDPQGIPDTDVHLVASDFIEAVDGGASGAVAESRILANPWTFDLTDVDVATRLWHGHLF</sequence>
<evidence type="ECO:0000259" key="1">
    <source>
        <dbReference type="Pfam" id="PF00561"/>
    </source>
</evidence>
<dbReference type="GO" id="GO:0016787">
    <property type="term" value="F:hydrolase activity"/>
    <property type="evidence" value="ECO:0007669"/>
    <property type="project" value="UniProtKB-KW"/>
</dbReference>
<dbReference type="Gene3D" id="3.40.50.1820">
    <property type="entry name" value="alpha/beta hydrolase"/>
    <property type="match status" value="1"/>
</dbReference>
<gene>
    <name evidence="2" type="ORF">D8Y22_14340</name>
</gene>
<dbReference type="AlphaFoldDB" id="A0A4S3TJH2"/>
<dbReference type="Proteomes" id="UP000318864">
    <property type="component" value="Unassembled WGS sequence"/>
</dbReference>
<proteinExistence type="predicted"/>
<organism evidence="2 3">
    <name type="scientific">Salinadaptatus halalkaliphilus</name>
    <dbReference type="NCBI Taxonomy" id="2419781"/>
    <lineage>
        <taxon>Archaea</taxon>
        <taxon>Methanobacteriati</taxon>
        <taxon>Methanobacteriota</taxon>
        <taxon>Stenosarchaea group</taxon>
        <taxon>Halobacteria</taxon>
        <taxon>Halobacteriales</taxon>
        <taxon>Natrialbaceae</taxon>
        <taxon>Salinadaptatus</taxon>
    </lineage>
</organism>